<evidence type="ECO:0000313" key="1">
    <source>
        <dbReference type="EMBL" id="TKB96841.1"/>
    </source>
</evidence>
<comment type="caution">
    <text evidence="1">The sequence shown here is derived from an EMBL/GenBank/DDBJ whole genome shotgun (WGS) entry which is preliminary data.</text>
</comment>
<reference evidence="1 2" key="1">
    <citation type="submission" date="2019-04" db="EMBL/GenBank/DDBJ databases">
        <title>Pedobacter sp. AR-3-17 sp. nov., isolated from Arctic soil.</title>
        <authorList>
            <person name="Dahal R.H."/>
            <person name="Kim D.-U."/>
        </authorList>
    </citation>
    <scope>NUCLEOTIDE SEQUENCE [LARGE SCALE GENOMIC DNA]</scope>
    <source>
        <strain evidence="1 2">AR-3-17</strain>
    </source>
</reference>
<keyword evidence="2" id="KW-1185">Reference proteome</keyword>
<dbReference type="EMBL" id="SWBP01000004">
    <property type="protein sequence ID" value="TKB96841.1"/>
    <property type="molecule type" value="Genomic_DNA"/>
</dbReference>
<gene>
    <name evidence="1" type="ORF">FA046_12235</name>
</gene>
<accession>A0A4U1BWY6</accession>
<protein>
    <submittedName>
        <fullName evidence="1">Uncharacterized protein</fullName>
    </submittedName>
</protein>
<proteinExistence type="predicted"/>
<name>A0A4U1BWY6_9SPHI</name>
<evidence type="ECO:0000313" key="2">
    <source>
        <dbReference type="Proteomes" id="UP000308181"/>
    </source>
</evidence>
<sequence length="73" mass="8416">MILVLNMAIGIFWFSTKQSNKEAETWKKLYTDCEKENKDFVNTLLIKNKIIDAIINPTPVVTDSTQAQNLKKQ</sequence>
<dbReference type="RefSeq" id="WP_136826805.1">
    <property type="nucleotide sequence ID" value="NZ_SWBP01000004.1"/>
</dbReference>
<dbReference type="AlphaFoldDB" id="A0A4U1BWY6"/>
<organism evidence="1 2">
    <name type="scientific">Pedobacter cryophilus</name>
    <dbReference type="NCBI Taxonomy" id="2571271"/>
    <lineage>
        <taxon>Bacteria</taxon>
        <taxon>Pseudomonadati</taxon>
        <taxon>Bacteroidota</taxon>
        <taxon>Sphingobacteriia</taxon>
        <taxon>Sphingobacteriales</taxon>
        <taxon>Sphingobacteriaceae</taxon>
        <taxon>Pedobacter</taxon>
    </lineage>
</organism>
<dbReference type="Proteomes" id="UP000308181">
    <property type="component" value="Unassembled WGS sequence"/>
</dbReference>